<dbReference type="OrthoDB" id="1802755at2"/>
<dbReference type="RefSeq" id="WP_040411905.1">
    <property type="nucleotide sequence ID" value="NZ_BAABXR010000001.1"/>
</dbReference>
<protein>
    <recommendedName>
        <fullName evidence="3">PcfJ-like protein</fullName>
    </recommendedName>
</protein>
<proteinExistence type="predicted"/>
<organism evidence="1 2">
    <name type="scientific">Enterocloster asparagiformis</name>
    <dbReference type="NCBI Taxonomy" id="333367"/>
    <lineage>
        <taxon>Bacteria</taxon>
        <taxon>Bacillati</taxon>
        <taxon>Bacillota</taxon>
        <taxon>Clostridia</taxon>
        <taxon>Lachnospirales</taxon>
        <taxon>Lachnospiraceae</taxon>
        <taxon>Enterocloster</taxon>
    </lineage>
</organism>
<evidence type="ECO:0000313" key="2">
    <source>
        <dbReference type="Proteomes" id="UP000283880"/>
    </source>
</evidence>
<dbReference type="AlphaFoldDB" id="A0A413FCD0"/>
<dbReference type="EMBL" id="QSBM01000013">
    <property type="protein sequence ID" value="RGX27257.1"/>
    <property type="molecule type" value="Genomic_DNA"/>
</dbReference>
<sequence>MKKSILLGMPKLTASPEMKKVALEDEPEKVRTYSGYTRIRRKYKCYMNCMVQNGILKVALYLPDHLRLDGDNPAYEVFLDKKKRQFLTYDYLDKKWRDAKLDRLEWPGQDYDAVCWVSTGDSDMVQQYFSSERGGYFGILDFQRKVREEQLDQRHRRITDPWDKDLAQVPELPKDWGRWADKVAVRENFIFYNYKRGGAKTGYCTFCGKKVPISGHPYHNKEGHCIRCRHPVVFKALGRTGYFQTQRHYAYLIQRCRDGFVVREFWANRTYRKHSLPNSEPYWHEIRRSIYDRSGEIRSYYWGMYCQREVRWIMGSPCYYNYSWNQSGRVYGKTLPSLGKKELRQTGLVEWVRSHPITDPEKYLAVWEKLPQMEQIWKAGLPKLTNECFNSCDRVRKLVLHPNEPGLIRALGLDTPKFRRLRQLDGDTETLAWLQLEKRTGQCITNEMLCWSKKERISPRDLVFIADRMSVVQIKNYLERQKKYFDGSCQQALTTWQDYLAMAERLHYDTSDEIVYRVRKLRQRHDELVLQSEAGSLEEQASKMAAKYPHVNDICMELQEKYAYSDGDYTVLAPQNIFAIIKEGRMLHHCVGNDGSGERYYERIERRESFIMFLRRTDEPEDPYYTLEIEPDGTVRQKRTLFDRQYEDIEQATEFLLKWQKVIAARLTGRDLKLAERSRELRNEEFIQMQKDRVIIHTGHLAGRLLADVLLADLMENTEVIQPQALPAVA</sequence>
<dbReference type="Pfam" id="PF14284">
    <property type="entry name" value="PcfJ"/>
    <property type="match status" value="1"/>
</dbReference>
<dbReference type="Proteomes" id="UP000283880">
    <property type="component" value="Unassembled WGS sequence"/>
</dbReference>
<gene>
    <name evidence="1" type="ORF">DWV29_16455</name>
</gene>
<evidence type="ECO:0008006" key="3">
    <source>
        <dbReference type="Google" id="ProtNLM"/>
    </source>
</evidence>
<name>A0A413FCD0_9FIRM</name>
<comment type="caution">
    <text evidence="1">The sequence shown here is derived from an EMBL/GenBank/DDBJ whole genome shotgun (WGS) entry which is preliminary data.</text>
</comment>
<dbReference type="InterPro" id="IPR025586">
    <property type="entry name" value="PcfJ"/>
</dbReference>
<evidence type="ECO:0000313" key="1">
    <source>
        <dbReference type="EMBL" id="RGX27257.1"/>
    </source>
</evidence>
<reference evidence="1 2" key="1">
    <citation type="submission" date="2018-08" db="EMBL/GenBank/DDBJ databases">
        <title>A genome reference for cultivated species of the human gut microbiota.</title>
        <authorList>
            <person name="Zou Y."/>
            <person name="Xue W."/>
            <person name="Luo G."/>
        </authorList>
    </citation>
    <scope>NUCLEOTIDE SEQUENCE [LARGE SCALE GENOMIC DNA]</scope>
    <source>
        <strain evidence="1 2">AF04-15</strain>
    </source>
</reference>
<accession>A0A413FCD0</accession>